<name>D1AHU0_SEBTE</name>
<dbReference type="SUPFAM" id="SSF103515">
    <property type="entry name" value="Autotransporter"/>
    <property type="match status" value="1"/>
</dbReference>
<evidence type="ECO:0000256" key="1">
    <source>
        <dbReference type="SAM" id="SignalP"/>
    </source>
</evidence>
<protein>
    <submittedName>
        <fullName evidence="3">Outer membrane autotransporter barrel domain protein</fullName>
    </submittedName>
</protein>
<dbReference type="eggNOG" id="COG3468">
    <property type="taxonomic scope" value="Bacteria"/>
</dbReference>
<keyword evidence="4" id="KW-1185">Reference proteome</keyword>
<feature type="domain" description="Autotransporter" evidence="2">
    <location>
        <begin position="2444"/>
        <end position="2730"/>
    </location>
</feature>
<dbReference type="InterPro" id="IPR005546">
    <property type="entry name" value="Autotransporte_beta"/>
</dbReference>
<reference evidence="4" key="1">
    <citation type="submission" date="2009-09" db="EMBL/GenBank/DDBJ databases">
        <title>The complete chromosome of Sebaldella termitidis ATCC 33386.</title>
        <authorList>
            <consortium name="US DOE Joint Genome Institute (JGI-PGF)"/>
            <person name="Lucas S."/>
            <person name="Copeland A."/>
            <person name="Lapidus A."/>
            <person name="Glavina del Rio T."/>
            <person name="Dalin E."/>
            <person name="Tice H."/>
            <person name="Bruce D."/>
            <person name="Goodwin L."/>
            <person name="Pitluck S."/>
            <person name="Kyrpides N."/>
            <person name="Mavromatis K."/>
            <person name="Ivanova N."/>
            <person name="Mikhailova N."/>
            <person name="Sims D."/>
            <person name="Meincke L."/>
            <person name="Brettin T."/>
            <person name="Detter J.C."/>
            <person name="Han C."/>
            <person name="Larimer F."/>
            <person name="Land M."/>
            <person name="Hauser L."/>
            <person name="Markowitz V."/>
            <person name="Cheng J.F."/>
            <person name="Hugenholtz P."/>
            <person name="Woyke T."/>
            <person name="Wu D."/>
            <person name="Eisen J.A."/>
        </authorList>
    </citation>
    <scope>NUCLEOTIDE SEQUENCE [LARGE SCALE GENOMIC DNA]</scope>
    <source>
        <strain evidence="4">ATCC 33386 / NCTC 11300</strain>
    </source>
</reference>
<keyword evidence="1" id="KW-0732">Signal</keyword>
<dbReference type="InterPro" id="IPR036709">
    <property type="entry name" value="Autotransporte_beta_dom_sf"/>
</dbReference>
<dbReference type="eggNOG" id="COG3210">
    <property type="taxonomic scope" value="Bacteria"/>
</dbReference>
<dbReference type="EMBL" id="CP001739">
    <property type="protein sequence ID" value="ACZ08324.1"/>
    <property type="molecule type" value="Genomic_DNA"/>
</dbReference>
<feature type="chain" id="PRO_5003020775" evidence="1">
    <location>
        <begin position="23"/>
        <end position="2730"/>
    </location>
</feature>
<dbReference type="STRING" id="526218.Sterm_1462"/>
<evidence type="ECO:0000313" key="3">
    <source>
        <dbReference type="EMBL" id="ACZ08324.1"/>
    </source>
</evidence>
<dbReference type="PROSITE" id="PS51208">
    <property type="entry name" value="AUTOTRANSPORTER"/>
    <property type="match status" value="1"/>
</dbReference>
<evidence type="ECO:0000259" key="2">
    <source>
        <dbReference type="PROSITE" id="PS51208"/>
    </source>
</evidence>
<dbReference type="InterPro" id="IPR058034">
    <property type="entry name" value="BigA_beta"/>
</dbReference>
<sequence>MKKNKKLLVLFLALNSILTSYADTAGGTGLSGSKYERMYNNIVKNIEKGNSTQKNYQVIENILKKKNKELKDLYLQGDYVVKPEYLEWQVFFTGFYAENEKGDNTMENADYYTSARTQSGKLTVNLRIYNELLAAGLTSNQVEALFNGDRNVINSLTDEQKNIFYSPSNLSGTFKSFHQKEDPNNIKLGASIPIKEVLDFSLDPQIKIVEKAINPIIVNLPNTKVEKIMITDFRGITAPTPQAPTINITVNPSATINSPVINFNFSAGHNAGAPMNLSGGVVNHDTYNNKIVSMNYNRVFTITDTFHIVNSPGGKMFFAQGTDIEFTNSNPSPASSYGRFFAENRNNATLLANYGKITISAASSDAFIFGDTVDSVLSGGVPFSTSVYNGGTMILNAASHNGQASIPGGVAMAYLSRGDDANSGAKQRYLVNGINGVMNINGWGNYGILMNQVDSEPTSHKTEVTEANINLLINKGKVNINVNGRPGGYTEGNVGIAAFADNTLGTGNDNSFVLNDNEGTITSNSGNNILLRHKGTGEVWNKGVMLINSGNTIGIDRENWLYAASSNPGSLALGVNDGAIIVTENAENVKAVSGTSDTKKHNNTQNTDKKIIIKNGDGVTGGADYDKDNAASSSITKNISKSSAGKGGSVNGDITGMMSTAPGMSAGTTTLDNDPNIDSIIENKTTTFSMTIAGKTYNYSTQDGVIFLGGKNSAGLASDVRNIGSYNPQLDLVTVRNDIDGKIFIYSTGNSASQYTIGINGLYSTVENKGGIFLGLTAQSGPIAALASAVATEGAVATPGNYNYIGIYGKGSNISNTGFITDKASDALNYSQKAIGIYAENSKVNGTLVGKVENSGNITLGIGGSAVITKGLSAAEKIGLKSTGEISVSGNAVYQGIGFTLENTDAEISNKINLSGENTIGIYGKNSTIKAGSLEIAGNNIGKSIGIVGDTAVLEVKNGVKINLLNGENNIGIYGKNITYTDSITGTQPDYLTVNLGNSGIGAYLTDLVSNTTLKINTINTGNTTTAQLAGGIYATSSAGSINITGGSIKVGTSLQNGGGFGIYVSGGAGTNGTINLGTNAVTVNQRSGLGIYANNITNITTGDITAGNTGVFQNNTSAAGALKTGKIILTGSEDNMIGVYTSGNTTNAEINGLEMTGLEKLTGIYVGKGGFKNTGNISINAGKLSYGIYIKGDAGNKTVDFGSGTSNIVLGNESLGLYLDNVNVTGSMPTGITVGDSNTSGKQSVGIYAKDTAFSNPVGTNVISGKESVGVYFDTNTGNIEYNGSVSLGENSLGIYKNSGTLKRDPSASLVFAGTNNMQSTGFYLDNAVLDFTSGALNANTLSMNSGIAFLLKGNTSDVRVNGTTITPTQLDSLGLAPKVERIVYSEKNETVAGDITLDPAVRYYGHRAKDGRLEINGNIYTSSNITATYGVAVQNRYTVLPVTEEVLLNSGYVVDMSNSSGSVGIQSLAGARAVNKGKVIVGNSSSASAGIGILAESSTINLTSVVNDSGAVIEMPYAGIGIYLDSLELGGSVTNAGTISSTQANALGIYAKMSSTGVLGAPITAITNTGSINLSDNGFGIFTDNSTITNSGNITVDNPGTNSIIAIYGGRNSIINNTGGNISVGEGGIAFYGNNTAMTISGGNFSTEGGTLIYAENNTNITYTANGTTLGNKIGIYLDQSKIDLGGKNFSVMDSGSAIYLLGANAEAKSLGTMTLGNNSEGAYVKNSMMNLLGGTMNITGSNSTGIIGINSNIENTTAINANILAGSFENKGLLVKVDDGGTYTIRNKAAINITGANSLGIYGSTLDSSGNILGALNIINENNINMGSASDINNMLMGIYGTQNVNISNTTGNITGGSYTAGIYSAGGTVTHDSSISLGDASVGIYMSGGTGTVSLGAGVSVGNGIRKIVSGNQVIESGVALYANNGAVITNFSPNINVGSDSIIGYSKGAGSKIINHGNAALGTEAIGFYTSGAELENYGTLSSSGDGVIYFYGKDGKITNSGNINGAAHNYGVGIYGKNSEIINTADILLGDTYYNPAKADDPSDSSHRYAVGIYGDQSKIYNNGEIHIGQRGIGIYSYGQTGDLINDINGKIISSGDNTVGLLVEGSGSYNVINNGQIILSGKNSVGASINRNTTLINNGLIEVSGENSVGIMAEASSKVVNNAVISALGTSVAGVVLRSGSVLENHGTITGLVLADDVDSAVASASSASVAATSLYGYTEKLPGTVLPSYAKPTIVNSGVINVDNNFLLDGINLIIKPDLQNPSTTVISSGNIDFIYDAVKFTGGKIDKGMLVEVTPDFAEGTTATAIQLLKTFTSTSGLDINDFDVISQSILWAITPAYNKDDGTSIDLIATKKLFHTLSEGLWYEDFAANMDNNYSGSAGDALKIYNKANWLTSDKDLRHVMASLAGNVYANINQREMDIEAVFDNSVNFLQDSENNTKENVKINVIAGKGELKEDTDGVVPYDYRTTGVIALREVERTYRHTFGYSLGYANTNFDMKDNNDSEETVNTIQLGFHNKYTTDSWKIKNNLTGRVSFHDMDRNIMWPTKDGRSEMSSRYEVYSISSDNILGKELALGKNASITPYGAIKAVYMTRPDFTEDGLESLQVDGNDAWSVKPRAGVELKAEVPLGANTAWKLKGTIDLAYEYELADINEREYARLTAIESDYHELSKPEDEKGAFRSKAAIGVEVENRYGIFLTGEYVTGENDKEDYRAGVSLKAVF</sequence>
<dbReference type="RefSeq" id="WP_012860920.1">
    <property type="nucleotide sequence ID" value="NC_013517.1"/>
</dbReference>
<dbReference type="Proteomes" id="UP000000845">
    <property type="component" value="Chromosome"/>
</dbReference>
<evidence type="ECO:0000313" key="4">
    <source>
        <dbReference type="Proteomes" id="UP000000845"/>
    </source>
</evidence>
<gene>
    <name evidence="3" type="ordered locus">Sterm_1462</name>
</gene>
<reference evidence="3 4" key="2">
    <citation type="journal article" date="2010" name="Stand. Genomic Sci.">
        <title>Complete genome sequence of Sebaldella termitidis type strain (NCTC 11300).</title>
        <authorList>
            <person name="Harmon-Smith M."/>
            <person name="Celia L."/>
            <person name="Chertkov O."/>
            <person name="Lapidus A."/>
            <person name="Copeland A."/>
            <person name="Glavina Del Rio T."/>
            <person name="Nolan M."/>
            <person name="Lucas S."/>
            <person name="Tice H."/>
            <person name="Cheng J.F."/>
            <person name="Han C."/>
            <person name="Detter J.C."/>
            <person name="Bruce D."/>
            <person name="Goodwin L."/>
            <person name="Pitluck S."/>
            <person name="Pati A."/>
            <person name="Liolios K."/>
            <person name="Ivanova N."/>
            <person name="Mavromatis K."/>
            <person name="Mikhailova N."/>
            <person name="Chen A."/>
            <person name="Palaniappan K."/>
            <person name="Land M."/>
            <person name="Hauser L."/>
            <person name="Chang Y.J."/>
            <person name="Jeffries C.D."/>
            <person name="Brettin T."/>
            <person name="Goker M."/>
            <person name="Beck B."/>
            <person name="Bristow J."/>
            <person name="Eisen J.A."/>
            <person name="Markowitz V."/>
            <person name="Hugenholtz P."/>
            <person name="Kyrpides N.C."/>
            <person name="Klenk H.P."/>
            <person name="Chen F."/>
        </authorList>
    </citation>
    <scope>NUCLEOTIDE SEQUENCE [LARGE SCALE GENOMIC DNA]</scope>
    <source>
        <strain evidence="4">ATCC 33386 / NCTC 11300</strain>
    </source>
</reference>
<accession>D1AHU0</accession>
<dbReference type="HOGENOM" id="CLU_229799_0_0_0"/>
<dbReference type="SMART" id="SM00869">
    <property type="entry name" value="Autotransporter"/>
    <property type="match status" value="1"/>
</dbReference>
<dbReference type="KEGG" id="str:Sterm_1462"/>
<organism evidence="3 4">
    <name type="scientific">Sebaldella termitidis (strain ATCC 33386 / NCTC 11300)</name>
    <dbReference type="NCBI Taxonomy" id="526218"/>
    <lineage>
        <taxon>Bacteria</taxon>
        <taxon>Fusobacteriati</taxon>
        <taxon>Fusobacteriota</taxon>
        <taxon>Fusobacteriia</taxon>
        <taxon>Fusobacteriales</taxon>
        <taxon>Leptotrichiaceae</taxon>
        <taxon>Sebaldella</taxon>
    </lineage>
</organism>
<proteinExistence type="predicted"/>
<feature type="signal peptide" evidence="1">
    <location>
        <begin position="1"/>
        <end position="22"/>
    </location>
</feature>
<dbReference type="Pfam" id="PF25783">
    <property type="entry name" value="BigA_beta"/>
    <property type="match status" value="1"/>
</dbReference>
<dbReference type="Pfam" id="PF03797">
    <property type="entry name" value="Autotransporter"/>
    <property type="match status" value="1"/>
</dbReference>